<accession>A0A2A7U092</accession>
<keyword evidence="6" id="KW-0862">Zinc</keyword>
<dbReference type="EMBL" id="PDDV01000013">
    <property type="protein sequence ID" value="PEH71749.1"/>
    <property type="molecule type" value="Genomic_DNA"/>
</dbReference>
<dbReference type="SUPFAM" id="SSF64438">
    <property type="entry name" value="CNF1/YfiH-like putative cysteine hydrolases"/>
    <property type="match status" value="1"/>
</dbReference>
<dbReference type="RefSeq" id="WP_005281850.1">
    <property type="nucleotide sequence ID" value="NZ_AP028090.1"/>
</dbReference>
<evidence type="ECO:0000256" key="4">
    <source>
        <dbReference type="ARBA" id="ARBA00022723"/>
    </source>
</evidence>
<dbReference type="NCBIfam" id="TIGR00726">
    <property type="entry name" value="peptidoglycan editing factor PgeF"/>
    <property type="match status" value="1"/>
</dbReference>
<dbReference type="InterPro" id="IPR011324">
    <property type="entry name" value="Cytotoxic_necrot_fac-like_cat"/>
</dbReference>
<organism evidence="11 12">
    <name type="scientific">Edwardsiella tarda</name>
    <dbReference type="NCBI Taxonomy" id="636"/>
    <lineage>
        <taxon>Bacteria</taxon>
        <taxon>Pseudomonadati</taxon>
        <taxon>Pseudomonadota</taxon>
        <taxon>Gammaproteobacteria</taxon>
        <taxon>Enterobacterales</taxon>
        <taxon>Hafniaceae</taxon>
        <taxon>Edwardsiella</taxon>
    </lineage>
</organism>
<keyword evidence="4" id="KW-0479">Metal-binding</keyword>
<dbReference type="PANTHER" id="PTHR30616">
    <property type="entry name" value="UNCHARACTERIZED PROTEIN YFIH"/>
    <property type="match status" value="1"/>
</dbReference>
<keyword evidence="3" id="KW-0808">Transferase</keyword>
<dbReference type="PANTHER" id="PTHR30616:SF2">
    <property type="entry name" value="PURINE NUCLEOSIDE PHOSPHORYLASE LACC1"/>
    <property type="match status" value="1"/>
</dbReference>
<proteinExistence type="inferred from homology"/>
<evidence type="ECO:0000256" key="8">
    <source>
        <dbReference type="ARBA" id="ARBA00048968"/>
    </source>
</evidence>
<dbReference type="InterPro" id="IPR003730">
    <property type="entry name" value="Cu_polyphenol_OxRdtase"/>
</dbReference>
<evidence type="ECO:0000313" key="12">
    <source>
        <dbReference type="Proteomes" id="UP000219788"/>
    </source>
</evidence>
<dbReference type="InterPro" id="IPR038371">
    <property type="entry name" value="Cu_polyphenol_OxRdtase_sf"/>
</dbReference>
<comment type="similarity">
    <text evidence="2 10">Belongs to the purine nucleoside phosphorylase YfiH/LACC1 family.</text>
</comment>
<evidence type="ECO:0000256" key="2">
    <source>
        <dbReference type="ARBA" id="ARBA00007353"/>
    </source>
</evidence>
<dbReference type="CDD" id="cd16833">
    <property type="entry name" value="YfiH"/>
    <property type="match status" value="1"/>
</dbReference>
<dbReference type="OrthoDB" id="4279at2"/>
<evidence type="ECO:0000256" key="3">
    <source>
        <dbReference type="ARBA" id="ARBA00022679"/>
    </source>
</evidence>
<dbReference type="STRING" id="636.AAW15_03040"/>
<sequence>MKLITPRWAAPARVSACSTTREGGVSQAPYASLNLGLHVGDVPEQVEANRQRLCQALQLPTPPIWLEQVHGTRVLTLTDSAEERDVRADAAYTRTPGQVCAVMTADCLPVLFTSLRGDEVAAAHAGWRGLCHGVLEQTLACFAAEPSHILAWLGPAIGPTAFEVGPEVREQFIEQDAASVTAFQPVAGGKYLADIYALARLRLQAVGVRDISGGDCCTLSDPQRFFSYRRAAQTGRMASLIWFS</sequence>
<evidence type="ECO:0000256" key="9">
    <source>
        <dbReference type="ARBA" id="ARBA00049893"/>
    </source>
</evidence>
<name>A0A2A7U092_EDWTA</name>
<dbReference type="Gene3D" id="3.60.140.10">
    <property type="entry name" value="CNF1/YfiH-like putative cysteine hydrolases"/>
    <property type="match status" value="1"/>
</dbReference>
<evidence type="ECO:0000256" key="6">
    <source>
        <dbReference type="ARBA" id="ARBA00022833"/>
    </source>
</evidence>
<evidence type="ECO:0000256" key="7">
    <source>
        <dbReference type="ARBA" id="ARBA00047989"/>
    </source>
</evidence>
<protein>
    <recommendedName>
        <fullName evidence="10">Purine nucleoside phosphorylase</fullName>
    </recommendedName>
</protein>
<keyword evidence="5" id="KW-0378">Hydrolase</keyword>
<gene>
    <name evidence="11" type="ORF">CRM76_07255</name>
</gene>
<dbReference type="GO" id="GO:0017061">
    <property type="term" value="F:S-methyl-5-thioadenosine phosphorylase activity"/>
    <property type="evidence" value="ECO:0007669"/>
    <property type="project" value="UniProtKB-EC"/>
</dbReference>
<dbReference type="NCBIfam" id="NF007998">
    <property type="entry name" value="PRK10723.1"/>
    <property type="match status" value="1"/>
</dbReference>
<comment type="caution">
    <text evidence="11">The sequence shown here is derived from an EMBL/GenBank/DDBJ whole genome shotgun (WGS) entry which is preliminary data.</text>
</comment>
<evidence type="ECO:0000256" key="5">
    <source>
        <dbReference type="ARBA" id="ARBA00022801"/>
    </source>
</evidence>
<comment type="catalytic activity">
    <reaction evidence="1">
        <text>inosine + phosphate = alpha-D-ribose 1-phosphate + hypoxanthine</text>
        <dbReference type="Rhea" id="RHEA:27646"/>
        <dbReference type="ChEBI" id="CHEBI:17368"/>
        <dbReference type="ChEBI" id="CHEBI:17596"/>
        <dbReference type="ChEBI" id="CHEBI:43474"/>
        <dbReference type="ChEBI" id="CHEBI:57720"/>
        <dbReference type="EC" id="2.4.2.1"/>
    </reaction>
    <physiologicalReaction direction="left-to-right" evidence="1">
        <dbReference type="Rhea" id="RHEA:27647"/>
    </physiologicalReaction>
</comment>
<dbReference type="AlphaFoldDB" id="A0A2A7U092"/>
<evidence type="ECO:0000256" key="1">
    <source>
        <dbReference type="ARBA" id="ARBA00000553"/>
    </source>
</evidence>
<dbReference type="Proteomes" id="UP000219788">
    <property type="component" value="Unassembled WGS sequence"/>
</dbReference>
<dbReference type="Pfam" id="PF02578">
    <property type="entry name" value="Cu-oxidase_4"/>
    <property type="match status" value="1"/>
</dbReference>
<comment type="catalytic activity">
    <reaction evidence="9">
        <text>S-methyl-5'-thioadenosine + phosphate = 5-(methylsulfanyl)-alpha-D-ribose 1-phosphate + adenine</text>
        <dbReference type="Rhea" id="RHEA:11852"/>
        <dbReference type="ChEBI" id="CHEBI:16708"/>
        <dbReference type="ChEBI" id="CHEBI:17509"/>
        <dbReference type="ChEBI" id="CHEBI:43474"/>
        <dbReference type="ChEBI" id="CHEBI:58533"/>
        <dbReference type="EC" id="2.4.2.28"/>
    </reaction>
    <physiologicalReaction direction="left-to-right" evidence="9">
        <dbReference type="Rhea" id="RHEA:11853"/>
    </physiologicalReaction>
</comment>
<evidence type="ECO:0000313" key="11">
    <source>
        <dbReference type="EMBL" id="PEH71749.1"/>
    </source>
</evidence>
<dbReference type="GeneID" id="93125132"/>
<comment type="catalytic activity">
    <reaction evidence="8">
        <text>adenosine + phosphate = alpha-D-ribose 1-phosphate + adenine</text>
        <dbReference type="Rhea" id="RHEA:27642"/>
        <dbReference type="ChEBI" id="CHEBI:16335"/>
        <dbReference type="ChEBI" id="CHEBI:16708"/>
        <dbReference type="ChEBI" id="CHEBI:43474"/>
        <dbReference type="ChEBI" id="CHEBI:57720"/>
        <dbReference type="EC" id="2.4.2.1"/>
    </reaction>
    <physiologicalReaction direction="left-to-right" evidence="8">
        <dbReference type="Rhea" id="RHEA:27643"/>
    </physiologicalReaction>
</comment>
<comment type="catalytic activity">
    <reaction evidence="7">
        <text>adenosine + H2O + H(+) = inosine + NH4(+)</text>
        <dbReference type="Rhea" id="RHEA:24408"/>
        <dbReference type="ChEBI" id="CHEBI:15377"/>
        <dbReference type="ChEBI" id="CHEBI:15378"/>
        <dbReference type="ChEBI" id="CHEBI:16335"/>
        <dbReference type="ChEBI" id="CHEBI:17596"/>
        <dbReference type="ChEBI" id="CHEBI:28938"/>
        <dbReference type="EC" id="3.5.4.4"/>
    </reaction>
    <physiologicalReaction direction="left-to-right" evidence="7">
        <dbReference type="Rhea" id="RHEA:24409"/>
    </physiologicalReaction>
</comment>
<dbReference type="GO" id="GO:0016787">
    <property type="term" value="F:hydrolase activity"/>
    <property type="evidence" value="ECO:0007669"/>
    <property type="project" value="UniProtKB-KW"/>
</dbReference>
<evidence type="ECO:0000256" key="10">
    <source>
        <dbReference type="RuleBase" id="RU361274"/>
    </source>
</evidence>
<dbReference type="GO" id="GO:0005507">
    <property type="term" value="F:copper ion binding"/>
    <property type="evidence" value="ECO:0007669"/>
    <property type="project" value="TreeGrafter"/>
</dbReference>
<reference evidence="12" key="1">
    <citation type="submission" date="2017-09" db="EMBL/GenBank/DDBJ databases">
        <title>FDA dAtabase for Regulatory Grade micrObial Sequences (FDA-ARGOS): Supporting development and validation of Infectious Disease Dx tests.</title>
        <authorList>
            <person name="Goldberg B."/>
            <person name="Campos J."/>
            <person name="Tallon L."/>
            <person name="Sadzewicz L."/>
            <person name="Ott S."/>
            <person name="Zhao X."/>
            <person name="Nagaraj S."/>
            <person name="Vavikolanu K."/>
            <person name="Aluvathingal J."/>
            <person name="Nadendla S."/>
            <person name="Geyer C."/>
            <person name="Sichtig H."/>
        </authorList>
    </citation>
    <scope>NUCLEOTIDE SEQUENCE [LARGE SCALE GENOMIC DNA]</scope>
    <source>
        <strain evidence="12">FDAARGOS_370</strain>
    </source>
</reference>